<dbReference type="Pfam" id="PF13424">
    <property type="entry name" value="TPR_12"/>
    <property type="match status" value="2"/>
</dbReference>
<evidence type="ECO:0000313" key="3">
    <source>
        <dbReference type="EMBL" id="PMD51613.1"/>
    </source>
</evidence>
<feature type="domain" description="Heterokaryon incompatibility" evidence="2">
    <location>
        <begin position="25"/>
        <end position="159"/>
    </location>
</feature>
<organism evidence="3 4">
    <name type="scientific">Hyaloscypha bicolor E</name>
    <dbReference type="NCBI Taxonomy" id="1095630"/>
    <lineage>
        <taxon>Eukaryota</taxon>
        <taxon>Fungi</taxon>
        <taxon>Dikarya</taxon>
        <taxon>Ascomycota</taxon>
        <taxon>Pezizomycotina</taxon>
        <taxon>Leotiomycetes</taxon>
        <taxon>Helotiales</taxon>
        <taxon>Hyaloscyphaceae</taxon>
        <taxon>Hyaloscypha</taxon>
        <taxon>Hyaloscypha bicolor</taxon>
    </lineage>
</organism>
<protein>
    <submittedName>
        <fullName evidence="3">HET-domain-containing protein</fullName>
    </submittedName>
</protein>
<reference evidence="3 4" key="1">
    <citation type="submission" date="2016-04" db="EMBL/GenBank/DDBJ databases">
        <title>A degradative enzymes factory behind the ericoid mycorrhizal symbiosis.</title>
        <authorList>
            <consortium name="DOE Joint Genome Institute"/>
            <person name="Martino E."/>
            <person name="Morin E."/>
            <person name="Grelet G."/>
            <person name="Kuo A."/>
            <person name="Kohler A."/>
            <person name="Daghino S."/>
            <person name="Barry K."/>
            <person name="Choi C."/>
            <person name="Cichocki N."/>
            <person name="Clum A."/>
            <person name="Copeland A."/>
            <person name="Hainaut M."/>
            <person name="Haridas S."/>
            <person name="Labutti K."/>
            <person name="Lindquist E."/>
            <person name="Lipzen A."/>
            <person name="Khouja H.-R."/>
            <person name="Murat C."/>
            <person name="Ohm R."/>
            <person name="Olson A."/>
            <person name="Spatafora J."/>
            <person name="Veneault-Fourrey C."/>
            <person name="Henrissat B."/>
            <person name="Grigoriev I."/>
            <person name="Martin F."/>
            <person name="Perotto S."/>
        </authorList>
    </citation>
    <scope>NUCLEOTIDE SEQUENCE [LARGE SCALE GENOMIC DNA]</scope>
    <source>
        <strain evidence="3 4">E</strain>
    </source>
</reference>
<accession>A0A2J6SLG7</accession>
<dbReference type="InterPro" id="IPR011990">
    <property type="entry name" value="TPR-like_helical_dom_sf"/>
</dbReference>
<dbReference type="SUPFAM" id="SSF52540">
    <property type="entry name" value="P-loop containing nucleoside triphosphate hydrolases"/>
    <property type="match status" value="1"/>
</dbReference>
<dbReference type="OrthoDB" id="5986190at2759"/>
<dbReference type="GeneID" id="36584209"/>
<dbReference type="Pfam" id="PF06985">
    <property type="entry name" value="HET"/>
    <property type="match status" value="1"/>
</dbReference>
<evidence type="ECO:0000259" key="1">
    <source>
        <dbReference type="Pfam" id="PF00931"/>
    </source>
</evidence>
<dbReference type="Pfam" id="PF13374">
    <property type="entry name" value="TPR_10"/>
    <property type="match status" value="2"/>
</dbReference>
<dbReference type="AlphaFoldDB" id="A0A2J6SLG7"/>
<dbReference type="Gene3D" id="3.40.50.300">
    <property type="entry name" value="P-loop containing nucleotide triphosphate hydrolases"/>
    <property type="match status" value="1"/>
</dbReference>
<dbReference type="Pfam" id="PF00931">
    <property type="entry name" value="NB-ARC"/>
    <property type="match status" value="1"/>
</dbReference>
<dbReference type="EMBL" id="KZ613912">
    <property type="protein sequence ID" value="PMD51613.1"/>
    <property type="molecule type" value="Genomic_DNA"/>
</dbReference>
<evidence type="ECO:0000259" key="2">
    <source>
        <dbReference type="Pfam" id="PF06985"/>
    </source>
</evidence>
<dbReference type="PANTHER" id="PTHR46082:SF6">
    <property type="entry name" value="AAA+ ATPASE DOMAIN-CONTAINING PROTEIN-RELATED"/>
    <property type="match status" value="1"/>
</dbReference>
<dbReference type="Proteomes" id="UP000235371">
    <property type="component" value="Unassembled WGS sequence"/>
</dbReference>
<gene>
    <name evidence="3" type="ORF">K444DRAFT_545356</name>
</gene>
<dbReference type="NCBIfam" id="NF040586">
    <property type="entry name" value="FxSxx_TPR"/>
    <property type="match status" value="1"/>
</dbReference>
<sequence length="937" mass="106637">MRLLYFNSSKRLASTDFSGKTVPPYAILSHTWDGDEFLFEDLVNDTGKTKAGYEKIQFCGEQAARDNLQYFWVDTCCIDKWNICELSNAINSMFLWYRNAAKCYVYLSDVSIPVTEAPRGWTLRKRITSVTVRVPRHQSTWEASFRKSRWFTRGWTLQELIAPASVEFFSLERRRLGDKETLEQQIHEITRIPVEALRGGPLEDFSVQDRRAWMVGRQTTQEEDLAYSLIGIFSVSMDFRYGEGKERALSRLQEEMEKGTPYTILNYSATVNTTPFIVPFDRNTRFVGRESQLAELEGKLFVGALPTKVAITGPGGIGKTQLVLELTYRIRERFKNCSVFWIPASNIESLHQAYAYIAQRLNIPGWDDEKADVKELVQLYLSKESVGQWLLVFDITDDAILETTGLSQAVSLIKYLPVSNQGAIVFTTTDRKTAVALALQNIVELPEMEQDIAQRMLEMCLISPTNEPEVADLLLKELAYLPLAIVQAAAYININKITLRKYLLLLAEQKEEVVDHISKESENVIASTWLISFEQMRRQDTLAAHDLLFMACVDPTDIPLALLPMTSPCEKGIDAIGTLDAYSFVTKRTAQSALDIHRLVHLSTRNWLKKQESLSEWNQVAITRLLEVFPDDNHGNRSKWRRLLPHAKFALSFGLPGQENEARMNLACKHAVALFSDGRFRRWKEAEDLVIQVMETRKRVLGAEHPSTLTSMANLASIFWNQGRWKEAEDLDMQVVKTSKRVLGAEHPSTLISIANLASTYRNQGRWKEAKDLEVQVMETRKRVLGAEHPSTLISMANLALIYQNQGCWKEAKELQAINLEIFSRVLGKEHPSTLTSMANLALIYRNQGYWKEAEELEATELEICSRVLGKEHPSTLTGMNNLAFTWKGRGRDADALELMKQCAEARARVLGANHPYTLSSYTALLEWQKEELEISA</sequence>
<dbReference type="InterPro" id="IPR010730">
    <property type="entry name" value="HET"/>
</dbReference>
<dbReference type="InterPro" id="IPR002182">
    <property type="entry name" value="NB-ARC"/>
</dbReference>
<dbReference type="InterPro" id="IPR053137">
    <property type="entry name" value="NLR-like"/>
</dbReference>
<dbReference type="PRINTS" id="PR00381">
    <property type="entry name" value="KINESINLIGHT"/>
</dbReference>
<dbReference type="SUPFAM" id="SSF48452">
    <property type="entry name" value="TPR-like"/>
    <property type="match status" value="2"/>
</dbReference>
<dbReference type="PANTHER" id="PTHR46082">
    <property type="entry name" value="ATP/GTP-BINDING PROTEIN-RELATED"/>
    <property type="match status" value="1"/>
</dbReference>
<proteinExistence type="predicted"/>
<keyword evidence="4" id="KW-1185">Reference proteome</keyword>
<dbReference type="Gene3D" id="1.25.40.10">
    <property type="entry name" value="Tetratricopeptide repeat domain"/>
    <property type="match status" value="2"/>
</dbReference>
<dbReference type="STRING" id="1095630.A0A2J6SLG7"/>
<dbReference type="RefSeq" id="XP_024728517.1">
    <property type="nucleotide sequence ID" value="XM_024876130.1"/>
</dbReference>
<dbReference type="InParanoid" id="A0A2J6SLG7"/>
<feature type="domain" description="NB-ARC" evidence="1">
    <location>
        <begin position="290"/>
        <end position="437"/>
    </location>
</feature>
<name>A0A2J6SLG7_9HELO</name>
<evidence type="ECO:0000313" key="4">
    <source>
        <dbReference type="Proteomes" id="UP000235371"/>
    </source>
</evidence>
<dbReference type="InterPro" id="IPR027417">
    <property type="entry name" value="P-loop_NTPase"/>
</dbReference>
<dbReference type="GO" id="GO:0043531">
    <property type="term" value="F:ADP binding"/>
    <property type="evidence" value="ECO:0007669"/>
    <property type="project" value="InterPro"/>
</dbReference>